<reference evidence="12 13" key="1">
    <citation type="submission" date="2013-07" db="EMBL/GenBank/DDBJ databases">
        <title>Comparative Genomic and Metabolomic Analysis of Twelve Strains of Pseudoalteromonas luteoviolacea.</title>
        <authorList>
            <person name="Vynne N.G."/>
            <person name="Mansson M."/>
            <person name="Gram L."/>
        </authorList>
    </citation>
    <scope>NUCLEOTIDE SEQUENCE [LARGE SCALE GENOMIC DNA]</scope>
    <source>
        <strain evidence="12 13">H33</strain>
    </source>
</reference>
<dbReference type="InterPro" id="IPR003594">
    <property type="entry name" value="HATPase_dom"/>
</dbReference>
<dbReference type="PATRIC" id="fig|1365251.3.peg.5360"/>
<evidence type="ECO:0000256" key="7">
    <source>
        <dbReference type="ARBA" id="ARBA00022741"/>
    </source>
</evidence>
<dbReference type="SUPFAM" id="SSF47384">
    <property type="entry name" value="Homodimeric domain of signal transducing histidine kinase"/>
    <property type="match status" value="1"/>
</dbReference>
<accession>A0A166ZRC2</accession>
<evidence type="ECO:0000256" key="1">
    <source>
        <dbReference type="ARBA" id="ARBA00000085"/>
    </source>
</evidence>
<evidence type="ECO:0000313" key="12">
    <source>
        <dbReference type="EMBL" id="KZN44580.1"/>
    </source>
</evidence>
<dbReference type="EC" id="2.7.13.3" evidence="3"/>
<keyword evidence="5" id="KW-0597">Phosphoprotein</keyword>
<dbReference type="OrthoDB" id="9121563at2"/>
<dbReference type="SMART" id="SM00388">
    <property type="entry name" value="HisKA"/>
    <property type="match status" value="1"/>
</dbReference>
<dbReference type="CDD" id="cd00082">
    <property type="entry name" value="HisKA"/>
    <property type="match status" value="1"/>
</dbReference>
<sequence>MKARQLRTRIIAYFVGISLFISVLFGVVCFLFAYTIEDHLFNVILKDEANYVSQQLSLGNTPVPRLEFIEYLEDKQQLPQFIQNILQESPNASEFSSQGDLHYHLMWLDQGLLLAEVSEQLVVRKLKLGMFNFMLVALGIVLLVAIILAYLSLAMAKKLLKPLDKLVEIVSEAPVEKLPQNFSDQFVKDEIGGFARTLEQALDRIRKFIDREQAFTRDASHELRTPIAVTQGALTLLKQEKLSEKQLQLVNRAAAAQAQMTQSVELLLALAREETIQQTNVKLLPIVESCVLQQAPKIANKDISVEVNVSSNAAIAVGESALNLILSNLIGNAFSHVESGSVTVSFTDNTLSIIDTGQGIPNEILDRIFESGIKSESSKGLGMGLSIVYRLCQRLDIDLSLESNQQGTAFHLTFADS</sequence>
<dbReference type="Proteomes" id="UP000076503">
    <property type="component" value="Unassembled WGS sequence"/>
</dbReference>
<keyword evidence="10" id="KW-0472">Membrane</keyword>
<comment type="subcellular location">
    <subcellularLocation>
        <location evidence="2">Cell membrane</location>
        <topology evidence="2">Multi-pass membrane protein</topology>
    </subcellularLocation>
</comment>
<dbReference type="SMART" id="SM00387">
    <property type="entry name" value="HATPase_c"/>
    <property type="match status" value="1"/>
</dbReference>
<dbReference type="Pfam" id="PF00512">
    <property type="entry name" value="HisKA"/>
    <property type="match status" value="1"/>
</dbReference>
<dbReference type="InterPro" id="IPR004358">
    <property type="entry name" value="Sig_transdc_His_kin-like_C"/>
</dbReference>
<evidence type="ECO:0000256" key="6">
    <source>
        <dbReference type="ARBA" id="ARBA00022679"/>
    </source>
</evidence>
<comment type="caution">
    <text evidence="12">The sequence shown here is derived from an EMBL/GenBank/DDBJ whole genome shotgun (WGS) entry which is preliminary data.</text>
</comment>
<evidence type="ECO:0000256" key="10">
    <source>
        <dbReference type="SAM" id="Phobius"/>
    </source>
</evidence>
<evidence type="ECO:0000256" key="9">
    <source>
        <dbReference type="ARBA" id="ARBA00022840"/>
    </source>
</evidence>
<dbReference type="RefSeq" id="WP_063364412.1">
    <property type="nucleotide sequence ID" value="NZ_AUXZ01000141.1"/>
</dbReference>
<dbReference type="Gene3D" id="1.10.287.130">
    <property type="match status" value="1"/>
</dbReference>
<evidence type="ECO:0000256" key="8">
    <source>
        <dbReference type="ARBA" id="ARBA00022777"/>
    </source>
</evidence>
<keyword evidence="10" id="KW-0812">Transmembrane</keyword>
<dbReference type="PRINTS" id="PR00344">
    <property type="entry name" value="BCTRLSENSOR"/>
</dbReference>
<keyword evidence="8" id="KW-0418">Kinase</keyword>
<keyword evidence="7" id="KW-0547">Nucleotide-binding</keyword>
<keyword evidence="10" id="KW-1133">Transmembrane helix</keyword>
<dbReference type="InterPro" id="IPR036097">
    <property type="entry name" value="HisK_dim/P_sf"/>
</dbReference>
<name>A0A166ZRC2_9GAMM</name>
<evidence type="ECO:0000313" key="13">
    <source>
        <dbReference type="Proteomes" id="UP000076503"/>
    </source>
</evidence>
<evidence type="ECO:0000256" key="5">
    <source>
        <dbReference type="ARBA" id="ARBA00022553"/>
    </source>
</evidence>
<dbReference type="PROSITE" id="PS50109">
    <property type="entry name" value="HIS_KIN"/>
    <property type="match status" value="1"/>
</dbReference>
<dbReference type="InterPro" id="IPR036890">
    <property type="entry name" value="HATPase_C_sf"/>
</dbReference>
<keyword evidence="9" id="KW-0067">ATP-binding</keyword>
<dbReference type="CDD" id="cd00075">
    <property type="entry name" value="HATPase"/>
    <property type="match status" value="1"/>
</dbReference>
<dbReference type="Pfam" id="PF02518">
    <property type="entry name" value="HATPase_c"/>
    <property type="match status" value="1"/>
</dbReference>
<dbReference type="Gene3D" id="6.10.340.10">
    <property type="match status" value="1"/>
</dbReference>
<keyword evidence="4" id="KW-1003">Cell membrane</keyword>
<gene>
    <name evidence="12" type="ORF">N476_06155</name>
</gene>
<dbReference type="InterPro" id="IPR050980">
    <property type="entry name" value="2C_sensor_his_kinase"/>
</dbReference>
<keyword evidence="6" id="KW-0808">Transferase</keyword>
<dbReference type="InterPro" id="IPR003661">
    <property type="entry name" value="HisK_dim/P_dom"/>
</dbReference>
<dbReference type="EMBL" id="AUXZ01000141">
    <property type="protein sequence ID" value="KZN44580.1"/>
    <property type="molecule type" value="Genomic_DNA"/>
</dbReference>
<organism evidence="12 13">
    <name type="scientific">Pseudoalteromonas luteoviolacea H33</name>
    <dbReference type="NCBI Taxonomy" id="1365251"/>
    <lineage>
        <taxon>Bacteria</taxon>
        <taxon>Pseudomonadati</taxon>
        <taxon>Pseudomonadota</taxon>
        <taxon>Gammaproteobacteria</taxon>
        <taxon>Alteromonadales</taxon>
        <taxon>Pseudoalteromonadaceae</taxon>
        <taxon>Pseudoalteromonas</taxon>
    </lineage>
</organism>
<dbReference type="PANTHER" id="PTHR44936:SF10">
    <property type="entry name" value="SENSOR PROTEIN RSTB"/>
    <property type="match status" value="1"/>
</dbReference>
<comment type="catalytic activity">
    <reaction evidence="1">
        <text>ATP + protein L-histidine = ADP + protein N-phospho-L-histidine.</text>
        <dbReference type="EC" id="2.7.13.3"/>
    </reaction>
</comment>
<dbReference type="InterPro" id="IPR005467">
    <property type="entry name" value="His_kinase_dom"/>
</dbReference>
<evidence type="ECO:0000256" key="2">
    <source>
        <dbReference type="ARBA" id="ARBA00004651"/>
    </source>
</evidence>
<feature type="transmembrane region" description="Helical" evidence="10">
    <location>
        <begin position="12"/>
        <end position="36"/>
    </location>
</feature>
<dbReference type="PANTHER" id="PTHR44936">
    <property type="entry name" value="SENSOR PROTEIN CREC"/>
    <property type="match status" value="1"/>
</dbReference>
<protein>
    <recommendedName>
        <fullName evidence="3">histidine kinase</fullName>
        <ecNumber evidence="3">2.7.13.3</ecNumber>
    </recommendedName>
</protein>
<dbReference type="AlphaFoldDB" id="A0A166ZRC2"/>
<feature type="transmembrane region" description="Helical" evidence="10">
    <location>
        <begin position="130"/>
        <end position="153"/>
    </location>
</feature>
<dbReference type="GO" id="GO:0000155">
    <property type="term" value="F:phosphorelay sensor kinase activity"/>
    <property type="evidence" value="ECO:0007669"/>
    <property type="project" value="InterPro"/>
</dbReference>
<evidence type="ECO:0000256" key="3">
    <source>
        <dbReference type="ARBA" id="ARBA00012438"/>
    </source>
</evidence>
<dbReference type="Gene3D" id="3.30.565.10">
    <property type="entry name" value="Histidine kinase-like ATPase, C-terminal domain"/>
    <property type="match status" value="1"/>
</dbReference>
<dbReference type="GO" id="GO:0005886">
    <property type="term" value="C:plasma membrane"/>
    <property type="evidence" value="ECO:0007669"/>
    <property type="project" value="UniProtKB-SubCell"/>
</dbReference>
<proteinExistence type="predicted"/>
<evidence type="ECO:0000259" key="11">
    <source>
        <dbReference type="PROSITE" id="PS50109"/>
    </source>
</evidence>
<feature type="domain" description="Histidine kinase" evidence="11">
    <location>
        <begin position="218"/>
        <end position="417"/>
    </location>
</feature>
<dbReference type="SUPFAM" id="SSF55874">
    <property type="entry name" value="ATPase domain of HSP90 chaperone/DNA topoisomerase II/histidine kinase"/>
    <property type="match status" value="1"/>
</dbReference>
<dbReference type="GO" id="GO:0005524">
    <property type="term" value="F:ATP binding"/>
    <property type="evidence" value="ECO:0007669"/>
    <property type="project" value="UniProtKB-KW"/>
</dbReference>
<evidence type="ECO:0000256" key="4">
    <source>
        <dbReference type="ARBA" id="ARBA00022475"/>
    </source>
</evidence>